<evidence type="ECO:0000313" key="2">
    <source>
        <dbReference type="Proteomes" id="UP000682713"/>
    </source>
</evidence>
<proteinExistence type="predicted"/>
<evidence type="ECO:0000313" key="1">
    <source>
        <dbReference type="EMBL" id="MBS4199502.1"/>
    </source>
</evidence>
<sequence>MNYIIENALSIEDGQRSKVSILVRNQEIRYFGSKTLNHSLIKMDARSFVISPSSIYFAPNIPDLPFEEFKVYFSNRFVKKGCGTIISNFYISRLMDFDKMLTLRRKSLLSSPIDYLLGVTVPAAILNTSLIIKCKSQKIPIIFVELSRINELESIPWGWIKDVSFPYNPIFIPVFPSSIKTYRQKLLLRKWNSILKSVKLPHLSQPLQADLPLNLEIIKKIGLYPKKGILKVGGELSYNLFLQYEGGNDFKAINGQESPSICVQKGKFVCINENPIFRPGYGDEITIKKTSLFI</sequence>
<organism evidence="1 2">
    <name type="scientific">Lederbergia citrisecunda</name>
    <dbReference type="NCBI Taxonomy" id="2833583"/>
    <lineage>
        <taxon>Bacteria</taxon>
        <taxon>Bacillati</taxon>
        <taxon>Bacillota</taxon>
        <taxon>Bacilli</taxon>
        <taxon>Bacillales</taxon>
        <taxon>Bacillaceae</taxon>
        <taxon>Lederbergia</taxon>
    </lineage>
</organism>
<dbReference type="AlphaFoldDB" id="A0A942YKC2"/>
<protein>
    <submittedName>
        <fullName evidence="1">Uncharacterized protein</fullName>
    </submittedName>
</protein>
<accession>A0A942YKC2</accession>
<gene>
    <name evidence="1" type="ORF">KHA93_07535</name>
</gene>
<dbReference type="Proteomes" id="UP000682713">
    <property type="component" value="Unassembled WGS sequence"/>
</dbReference>
<dbReference type="RefSeq" id="WP_213110178.1">
    <property type="nucleotide sequence ID" value="NZ_JAGYPJ010000001.1"/>
</dbReference>
<dbReference type="EMBL" id="JAGYPJ010000001">
    <property type="protein sequence ID" value="MBS4199502.1"/>
    <property type="molecule type" value="Genomic_DNA"/>
</dbReference>
<keyword evidence="2" id="KW-1185">Reference proteome</keyword>
<comment type="caution">
    <text evidence="1">The sequence shown here is derived from an EMBL/GenBank/DDBJ whole genome shotgun (WGS) entry which is preliminary data.</text>
</comment>
<name>A0A942YKC2_9BACI</name>
<reference evidence="1 2" key="1">
    <citation type="submission" date="2021-05" db="EMBL/GenBank/DDBJ databases">
        <title>Novel Bacillus species.</title>
        <authorList>
            <person name="Liu G."/>
        </authorList>
    </citation>
    <scope>NUCLEOTIDE SEQUENCE [LARGE SCALE GENOMIC DNA]</scope>
    <source>
        <strain evidence="1 2">FJAT-49732</strain>
    </source>
</reference>